<keyword evidence="2" id="KW-1133">Transmembrane helix</keyword>
<dbReference type="Proteomes" id="UP000010471">
    <property type="component" value="Chromosome"/>
</dbReference>
<evidence type="ECO:0000313" key="4">
    <source>
        <dbReference type="EMBL" id="AFZ18161.1"/>
    </source>
</evidence>
<dbReference type="eggNOG" id="COG3210">
    <property type="taxonomic scope" value="Bacteria"/>
</dbReference>
<dbReference type="InterPro" id="IPR011050">
    <property type="entry name" value="Pectin_lyase_fold/virulence"/>
</dbReference>
<dbReference type="Gene3D" id="2.160.20.10">
    <property type="entry name" value="Single-stranded right-handed beta-helix, Pectin lyase-like"/>
    <property type="match status" value="1"/>
</dbReference>
<sequence>MKRATVGISGFITKFIGAIAPLGGMLSAIAIPLAIAALCPPLQAQVQPITQEPGTNTNVNPDASDPNQFNITGGQLSGDNQNLFHSFGQFGLNSGQIANFLSNPNIRNILGRVMGGEASVINGLIQVTGGQSNLYLMNPAGIVFGSGASLNVPASFTATTATSIGFGNNWFNASGVNNYAALDGTPTSFAFNVNQPGAIINSGNLSVNGGDLTLLGGTVVSTGNVSAPGRQITVAAVEGGKLVRINQQGMLLSLEVEPLPTTSPQPGNWALPVQSLPELLTGDSGGNATGLAVNSNGEVELTGSGFRVENGDVVAKKMTAETLKLEANRNLTLVESQLQTTGDMQLLAKDTVQVRDTQAQPFVAEAGGNLRVQGSNKVDIFAINNPASGFVSGKDTVLRSANTVGGDAHYITGGSFKVEQLDGSAGNLSSPNDPIILALGDVTLGDYTGASLHILAGGSVTLGNVTINGTDTTNPTSDNRYPNSINPNNPDPFLASLANITRSDGNPLIYNKIPYSTADGGIERRDGTQLVINGSTQPTLDVRAGIDWTKLPGFPGDKIIGTVPPDPNFVPPYPTFSNPSSANITIGSINVAQKNGVVLLTNQYKPNTSLSGGAIQVNGQSTSTNANASIYLEGTYLDPVIGPVVIDSRTSITVGDIIASPTSVDLSSVNDIKAGNIFASLLTRNQDALNASVVLNSTAGNIVVKRIDAGANGVDVRAFGLFQATDSFLNYVPGVYLLPLPGTRLRQFLDAKGIPVTLVDPQDPNQGIEQINIQSSEDIPTSIMTRPNLPNNRPPGSLNAPVIIRYGDASRTLVNETMPVFSGIYQTPPSSPPNETRILIQGGNAGFYGGPRVDRVIPGNDNYITTNSNGQYVVVQPNSPFPSSLVRNERYQALGFPSNAFPADASGLVGAIVVASGLDSGFYGSTQNLAFDPVPVTQNPTTPMAPTKPVNVTKPVTDPITPTNPVIVTDPAPPTNPVIATNSSTPDTSNTTTTQTDTPPTELDKKTQSDTSTTSSSVVAYTANILDVSLEEGATSCHASELRVRSDGKIELLGSCQIREDEKPKKLSEVNLFDEGFMNILFPELQLTPLQSLENNPEKLPTIRSQKF</sequence>
<reference evidence="4 5" key="1">
    <citation type="submission" date="2012-06" db="EMBL/GenBank/DDBJ databases">
        <title>Finished chromosome of genome of Microcoleus sp. PCC 7113.</title>
        <authorList>
            <consortium name="US DOE Joint Genome Institute"/>
            <person name="Gugger M."/>
            <person name="Coursin T."/>
            <person name="Rippka R."/>
            <person name="Tandeau De Marsac N."/>
            <person name="Huntemann M."/>
            <person name="Wei C.-L."/>
            <person name="Han J."/>
            <person name="Detter J.C."/>
            <person name="Han C."/>
            <person name="Tapia R."/>
            <person name="Chen A."/>
            <person name="Kyrpides N."/>
            <person name="Mavromatis K."/>
            <person name="Markowitz V."/>
            <person name="Szeto E."/>
            <person name="Ivanova N."/>
            <person name="Pagani I."/>
            <person name="Pati A."/>
            <person name="Goodwin L."/>
            <person name="Nordberg H.P."/>
            <person name="Cantor M.N."/>
            <person name="Hua S.X."/>
            <person name="Woyke T."/>
            <person name="Kerfeld C.A."/>
        </authorList>
    </citation>
    <scope>NUCLEOTIDE SEQUENCE [LARGE SCALE GENOMIC DNA]</scope>
    <source>
        <strain evidence="4 5">PCC 7113</strain>
    </source>
</reference>
<keyword evidence="2" id="KW-0472">Membrane</keyword>
<keyword evidence="2" id="KW-0812">Transmembrane</keyword>
<organism evidence="4 5">
    <name type="scientific">Allocoleopsis franciscana PCC 7113</name>
    <dbReference type="NCBI Taxonomy" id="1173027"/>
    <lineage>
        <taxon>Bacteria</taxon>
        <taxon>Bacillati</taxon>
        <taxon>Cyanobacteriota</taxon>
        <taxon>Cyanophyceae</taxon>
        <taxon>Coleofasciculales</taxon>
        <taxon>Coleofasciculaceae</taxon>
        <taxon>Allocoleopsis</taxon>
        <taxon>Allocoleopsis franciscana</taxon>
    </lineage>
</organism>
<feature type="region of interest" description="Disordered" evidence="1">
    <location>
        <begin position="964"/>
        <end position="1015"/>
    </location>
</feature>
<name>K9WED6_9CYAN</name>
<dbReference type="EMBL" id="CP003630">
    <property type="protein sequence ID" value="AFZ18161.1"/>
    <property type="molecule type" value="Genomic_DNA"/>
</dbReference>
<dbReference type="STRING" id="1173027.Mic7113_2356"/>
<accession>K9WED6</accession>
<dbReference type="PATRIC" id="fig|1173027.3.peg.2577"/>
<proteinExistence type="predicted"/>
<dbReference type="KEGG" id="mic:Mic7113_2356"/>
<feature type="transmembrane region" description="Helical" evidence="2">
    <location>
        <begin position="12"/>
        <end position="38"/>
    </location>
</feature>
<dbReference type="SMART" id="SM00912">
    <property type="entry name" value="Haemagg_act"/>
    <property type="match status" value="1"/>
</dbReference>
<dbReference type="SUPFAM" id="SSF51126">
    <property type="entry name" value="Pectin lyase-like"/>
    <property type="match status" value="1"/>
</dbReference>
<evidence type="ECO:0000256" key="2">
    <source>
        <dbReference type="SAM" id="Phobius"/>
    </source>
</evidence>
<feature type="domain" description="Filamentous haemagglutinin FhaB/tRNA nuclease CdiA-like TPS" evidence="3">
    <location>
        <begin position="50"/>
        <end position="167"/>
    </location>
</feature>
<dbReference type="AlphaFoldDB" id="K9WED6"/>
<dbReference type="InterPro" id="IPR012334">
    <property type="entry name" value="Pectin_lyas_fold"/>
</dbReference>
<feature type="compositionally biased region" description="Low complexity" evidence="1">
    <location>
        <begin position="981"/>
        <end position="1001"/>
    </location>
</feature>
<dbReference type="InterPro" id="IPR008638">
    <property type="entry name" value="FhaB/CdiA-like_TPS"/>
</dbReference>
<protein>
    <submittedName>
        <fullName evidence="4">Filamentous hemagglutinin family N-terminal domain protein</fullName>
    </submittedName>
</protein>
<evidence type="ECO:0000256" key="1">
    <source>
        <dbReference type="SAM" id="MobiDB-lite"/>
    </source>
</evidence>
<dbReference type="RefSeq" id="WP_015182311.1">
    <property type="nucleotide sequence ID" value="NC_019738.1"/>
</dbReference>
<gene>
    <name evidence="4" type="ORF">Mic7113_2356</name>
</gene>
<dbReference type="Pfam" id="PF05860">
    <property type="entry name" value="TPS"/>
    <property type="match status" value="1"/>
</dbReference>
<evidence type="ECO:0000313" key="5">
    <source>
        <dbReference type="Proteomes" id="UP000010471"/>
    </source>
</evidence>
<dbReference type="HOGENOM" id="CLU_315428_0_0_3"/>
<dbReference type="NCBIfam" id="TIGR01901">
    <property type="entry name" value="adhes_NPXG"/>
    <property type="match status" value="1"/>
</dbReference>
<keyword evidence="5" id="KW-1185">Reference proteome</keyword>
<evidence type="ECO:0000259" key="3">
    <source>
        <dbReference type="SMART" id="SM00912"/>
    </source>
</evidence>